<dbReference type="GO" id="GO:0016747">
    <property type="term" value="F:acyltransferase activity, transferring groups other than amino-acyl groups"/>
    <property type="evidence" value="ECO:0007669"/>
    <property type="project" value="InterPro"/>
</dbReference>
<evidence type="ECO:0000259" key="1">
    <source>
        <dbReference type="PROSITE" id="PS51186"/>
    </source>
</evidence>
<gene>
    <name evidence="2" type="ORF">GHJ91_22990</name>
</gene>
<organism evidence="2">
    <name type="scientific">Sinorhizobium medicae</name>
    <dbReference type="NCBI Taxonomy" id="110321"/>
    <lineage>
        <taxon>Bacteria</taxon>
        <taxon>Pseudomonadati</taxon>
        <taxon>Pseudomonadota</taxon>
        <taxon>Alphaproteobacteria</taxon>
        <taxon>Hyphomicrobiales</taxon>
        <taxon>Rhizobiaceae</taxon>
        <taxon>Sinorhizobium/Ensifer group</taxon>
        <taxon>Sinorhizobium</taxon>
    </lineage>
</organism>
<proteinExistence type="predicted"/>
<reference evidence="2" key="1">
    <citation type="journal article" date="2013" name="Genome Biol.">
        <title>Comparative genomics of the core and accessory genomes of 48 Sinorhizobium strains comprising five genospecies.</title>
        <authorList>
            <person name="Sugawara M."/>
            <person name="Epstein B."/>
            <person name="Badgley B.D."/>
            <person name="Unno T."/>
            <person name="Xu L."/>
            <person name="Reese J."/>
            <person name="Gyaneshwar P."/>
            <person name="Denny R."/>
            <person name="Mudge J."/>
            <person name="Bharti A.K."/>
            <person name="Farmer A.D."/>
            <person name="May G.D."/>
            <person name="Woodward J.E."/>
            <person name="Medigue C."/>
            <person name="Vallenet D."/>
            <person name="Lajus A."/>
            <person name="Rouy Z."/>
            <person name="Martinez-Vaz B."/>
            <person name="Tiffin P."/>
            <person name="Young N.D."/>
            <person name="Sadowsky M.J."/>
        </authorList>
    </citation>
    <scope>NUCLEOTIDE SEQUENCE</scope>
    <source>
        <strain evidence="2">M1</strain>
    </source>
</reference>
<feature type="domain" description="N-acetyltransferase" evidence="1">
    <location>
        <begin position="31"/>
        <end position="172"/>
    </location>
</feature>
<dbReference type="AlphaFoldDB" id="A0A6G1WQA0"/>
<keyword evidence="2" id="KW-0808">Transferase</keyword>
<dbReference type="Pfam" id="PF18014">
    <property type="entry name" value="Acetyltransf_18"/>
    <property type="match status" value="1"/>
</dbReference>
<comment type="caution">
    <text evidence="2">The sequence shown here is derived from an EMBL/GenBank/DDBJ whole genome shotgun (WGS) entry which is preliminary data.</text>
</comment>
<dbReference type="Pfam" id="PF00583">
    <property type="entry name" value="Acetyltransf_1"/>
    <property type="match status" value="1"/>
</dbReference>
<dbReference type="Gene3D" id="3.40.630.90">
    <property type="match status" value="1"/>
</dbReference>
<dbReference type="PROSITE" id="PS51186">
    <property type="entry name" value="GNAT"/>
    <property type="match status" value="1"/>
</dbReference>
<dbReference type="EMBL" id="WISB01000125">
    <property type="protein sequence ID" value="MQW71940.1"/>
    <property type="molecule type" value="Genomic_DNA"/>
</dbReference>
<name>A0A6G1WQA0_9HYPH</name>
<protein>
    <submittedName>
        <fullName evidence="2">GNAT family N-acetyltransferase</fullName>
    </submittedName>
</protein>
<dbReference type="PANTHER" id="PTHR47237">
    <property type="entry name" value="SLL0310 PROTEIN"/>
    <property type="match status" value="1"/>
</dbReference>
<evidence type="ECO:0000313" key="2">
    <source>
        <dbReference type="EMBL" id="MQW71940.1"/>
    </source>
</evidence>
<sequence length="308" mass="34244">MEHKSILSVSCRGVLPCSGFFGPAKSGFQMPHIRLATRAELETVIDWAAKEGWNPGLEDGNAFWAADPEGYWVAVEEDRLAAAISLVRYGSGYAFLGFFIADEEYRGRGIGLELWKWAIARAEGRTVGLDGVASQQENYRRSGFDWSHANIRYGGVVNVTEPPGTELVDLAPVHAAALIDYDMRFNPTRRETFLREWTKQLQTRRSVVLLRDGAIAGYGTIRKCREGYKVGPLLADNETGADLLFRKLAAGIGEERVYLDVPEPNASARALCTRYNMKPVFETARMYRGPAPDLPLARIYGITTFELG</sequence>
<dbReference type="InterPro" id="IPR041496">
    <property type="entry name" value="YitH/HolE_GNAT"/>
</dbReference>
<accession>A0A6G1WQA0</accession>
<dbReference type="Gene3D" id="3.40.630.30">
    <property type="match status" value="1"/>
</dbReference>
<dbReference type="PANTHER" id="PTHR47237:SF1">
    <property type="entry name" value="SLL0310 PROTEIN"/>
    <property type="match status" value="1"/>
</dbReference>
<dbReference type="SUPFAM" id="SSF55729">
    <property type="entry name" value="Acyl-CoA N-acyltransferases (Nat)"/>
    <property type="match status" value="1"/>
</dbReference>
<dbReference type="InterPro" id="IPR052729">
    <property type="entry name" value="Acyl/Acetyltrans_Enzymes"/>
</dbReference>
<dbReference type="InterPro" id="IPR000182">
    <property type="entry name" value="GNAT_dom"/>
</dbReference>
<dbReference type="InterPro" id="IPR016181">
    <property type="entry name" value="Acyl_CoA_acyltransferase"/>
</dbReference>
<dbReference type="CDD" id="cd04301">
    <property type="entry name" value="NAT_SF"/>
    <property type="match status" value="1"/>
</dbReference>